<dbReference type="NCBIfam" id="NF040572">
    <property type="entry name" value="heme_bind_FMP"/>
    <property type="match status" value="1"/>
</dbReference>
<protein>
    <submittedName>
        <fullName evidence="1">Uncharacterized protein</fullName>
    </submittedName>
</protein>
<dbReference type="OrthoDB" id="118689at2"/>
<comment type="caution">
    <text evidence="1">The sequence shown here is derived from an EMBL/GenBank/DDBJ whole genome shotgun (WGS) entry which is preliminary data.</text>
</comment>
<dbReference type="RefSeq" id="WP_007237963.1">
    <property type="nucleotide sequence ID" value="NZ_BAFB01000077.1"/>
</dbReference>
<keyword evidence="2" id="KW-1185">Reference proteome</keyword>
<dbReference type="Proteomes" id="UP000005038">
    <property type="component" value="Unassembled WGS sequence"/>
</dbReference>
<organism evidence="1 2">
    <name type="scientific">Gordonia otitidis (strain DSM 44809 / CCUG 52243 / JCM 12355 / NBRC 100426 / IFM 10032)</name>
    <dbReference type="NCBI Taxonomy" id="1108044"/>
    <lineage>
        <taxon>Bacteria</taxon>
        <taxon>Bacillati</taxon>
        <taxon>Actinomycetota</taxon>
        <taxon>Actinomycetes</taxon>
        <taxon>Mycobacteriales</taxon>
        <taxon>Gordoniaceae</taxon>
        <taxon>Gordonia</taxon>
    </lineage>
</organism>
<dbReference type="AlphaFoldDB" id="H5TJR1"/>
<proteinExistence type="predicted"/>
<dbReference type="EMBL" id="BAFB01000077">
    <property type="protein sequence ID" value="GAB33719.1"/>
    <property type="molecule type" value="Genomic_DNA"/>
</dbReference>
<sequence length="355" mass="38462">MSAPTEDPIATATQPEVANVDARTVGLATGEDTNALGPLAQLPGVWANVGSHDNTLVGRGWNMIALPFGGADEVPFRLLLNQFNERLEFSLVDKNIPNRGVDQLTHTEADESIAALDYEQSIMQIAAGDFPQTPLAGQPGAAIHHEPGLFLHMPEQDSTQTTDSDSFNIGRLATIPHGDSVLALGTSSVTAGMPDIDPVDPLPVGVPHDLTDPYLAPYVHFHNVNQGDNKNFRGALDPTDPVALLEQSNTNVNITSTTTLTMSTVNQGGITNIPFVTKQANATEMHATFWIQQLEDTDLFGRPRLRLQYLQVVFLEFLPRTDGVPGLIRWPHISFNTMEKISDTPDPGYGALKLF</sequence>
<dbReference type="InterPro" id="IPR047975">
    <property type="entry name" value="Heme_bind_FMP"/>
</dbReference>
<reference evidence="1" key="1">
    <citation type="submission" date="2012-02" db="EMBL/GenBank/DDBJ databases">
        <title>Whole genome shotgun sequence of Gordonia otitidis NBRC 100426.</title>
        <authorList>
            <person name="Yoshida I."/>
            <person name="Hosoyama A."/>
            <person name="Tsuchikane K."/>
            <person name="Katsumata H."/>
            <person name="Yamazaki S."/>
            <person name="Fujita N."/>
        </authorList>
    </citation>
    <scope>NUCLEOTIDE SEQUENCE [LARGE SCALE GENOMIC DNA]</scope>
    <source>
        <strain evidence="1">NBRC 100426</strain>
    </source>
</reference>
<gene>
    <name evidence="1" type="ORF">GOOTI_077_00400</name>
</gene>
<name>H5TJR1_GORO1</name>
<evidence type="ECO:0000313" key="1">
    <source>
        <dbReference type="EMBL" id="GAB33719.1"/>
    </source>
</evidence>
<accession>H5TJR1</accession>
<evidence type="ECO:0000313" key="2">
    <source>
        <dbReference type="Proteomes" id="UP000005038"/>
    </source>
</evidence>